<name>A0ABD5WH08_9EURY</name>
<keyword evidence="1" id="KW-0472">Membrane</keyword>
<reference evidence="2 3" key="1">
    <citation type="journal article" date="2019" name="Int. J. Syst. Evol. Microbiol.">
        <title>The Global Catalogue of Microorganisms (GCM) 10K type strain sequencing project: providing services to taxonomists for standard genome sequencing and annotation.</title>
        <authorList>
            <consortium name="The Broad Institute Genomics Platform"/>
            <consortium name="The Broad Institute Genome Sequencing Center for Infectious Disease"/>
            <person name="Wu L."/>
            <person name="Ma J."/>
        </authorList>
    </citation>
    <scope>NUCLEOTIDE SEQUENCE [LARGE SCALE GENOMIC DNA]</scope>
    <source>
        <strain evidence="2 3">DT72</strain>
    </source>
</reference>
<dbReference type="Proteomes" id="UP001596407">
    <property type="component" value="Unassembled WGS sequence"/>
</dbReference>
<proteinExistence type="predicted"/>
<sequence>MSQSEHPEIASFLPDDEEVIRVVTWRPYLFSLFTRRKCYLTQRRILRMDKTLGAKSFREIPLKNVVAVTQGRLFKFGWFALGVALLVLSLVLFATDTSDVATFVLLVSIAIFAATLYTRRSYFRLHTTNPNSDIKIPLTRSTGRGKPFEEFIQYTRHVWNKRNQW</sequence>
<keyword evidence="1" id="KW-0812">Transmembrane</keyword>
<gene>
    <name evidence="2" type="ORF">ACFQJ6_06175</name>
</gene>
<keyword evidence="1" id="KW-1133">Transmembrane helix</keyword>
<feature type="transmembrane region" description="Helical" evidence="1">
    <location>
        <begin position="73"/>
        <end position="94"/>
    </location>
</feature>
<accession>A0ABD5WH08</accession>
<comment type="caution">
    <text evidence="2">The sequence shown here is derived from an EMBL/GenBank/DDBJ whole genome shotgun (WGS) entry which is preliminary data.</text>
</comment>
<dbReference type="AlphaFoldDB" id="A0ABD5WH08"/>
<protein>
    <submittedName>
        <fullName evidence="2">Uncharacterized protein</fullName>
    </submittedName>
</protein>
<evidence type="ECO:0000313" key="3">
    <source>
        <dbReference type="Proteomes" id="UP001596407"/>
    </source>
</evidence>
<feature type="transmembrane region" description="Helical" evidence="1">
    <location>
        <begin position="100"/>
        <end position="118"/>
    </location>
</feature>
<dbReference type="EMBL" id="JBHSZH010000005">
    <property type="protein sequence ID" value="MFC7079789.1"/>
    <property type="molecule type" value="Genomic_DNA"/>
</dbReference>
<evidence type="ECO:0000313" key="2">
    <source>
        <dbReference type="EMBL" id="MFC7079789.1"/>
    </source>
</evidence>
<keyword evidence="3" id="KW-1185">Reference proteome</keyword>
<organism evidence="2 3">
    <name type="scientific">Halorussus caseinilyticus</name>
    <dbReference type="NCBI Taxonomy" id="3034025"/>
    <lineage>
        <taxon>Archaea</taxon>
        <taxon>Methanobacteriati</taxon>
        <taxon>Methanobacteriota</taxon>
        <taxon>Stenosarchaea group</taxon>
        <taxon>Halobacteria</taxon>
        <taxon>Halobacteriales</taxon>
        <taxon>Haladaptataceae</taxon>
        <taxon>Halorussus</taxon>
    </lineage>
</organism>
<dbReference type="GeneID" id="79303683"/>
<dbReference type="RefSeq" id="WP_276279122.1">
    <property type="nucleotide sequence ID" value="NZ_CP119809.1"/>
</dbReference>
<evidence type="ECO:0000256" key="1">
    <source>
        <dbReference type="SAM" id="Phobius"/>
    </source>
</evidence>